<feature type="domain" description="TerB N-terminal" evidence="2">
    <location>
        <begin position="525"/>
        <end position="726"/>
    </location>
</feature>
<dbReference type="InterPro" id="IPR025266">
    <property type="entry name" value="TerB_N"/>
</dbReference>
<comment type="caution">
    <text evidence="4">The sequence shown here is derived from an EMBL/GenBank/DDBJ whole genome shotgun (WGS) entry which is preliminary data.</text>
</comment>
<dbReference type="InterPro" id="IPR028932">
    <property type="entry name" value="TerB-C"/>
</dbReference>
<name>A0A7Y9X748_9ACTN</name>
<evidence type="ECO:0008006" key="6">
    <source>
        <dbReference type="Google" id="ProtNLM"/>
    </source>
</evidence>
<dbReference type="AlphaFoldDB" id="A0A7Y9X748"/>
<reference evidence="4 5" key="1">
    <citation type="submission" date="2020-07" db="EMBL/GenBank/DDBJ databases">
        <title>Sequencing the genomes of 1000 actinobacteria strains.</title>
        <authorList>
            <person name="Klenk H.-P."/>
        </authorList>
    </citation>
    <scope>NUCLEOTIDE SEQUENCE [LARGE SCALE GENOMIC DNA]</scope>
    <source>
        <strain evidence="4 5">DSM 45278</strain>
    </source>
</reference>
<feature type="domain" description="TerB N-terminal" evidence="2">
    <location>
        <begin position="172"/>
        <end position="367"/>
    </location>
</feature>
<sequence length="1062" mass="116426">MAKVQADSQAADRLLAAFWDGDESEEHTVIPASALARPEEDDQGDADEVSVLEPEVAALLAELVERRTWPRGEAKDRARARGLMLDAALAAINEFAVEQCDTELVEAEGDLLTIDSEVLEELDLSALPSAEGKPQPTQSPSPDRSTASRSESPAPTRTTRTHAPRWVSRVEVIRVHGRSISGGMFYYGTPEEGEGRGEVVDPSLYMGETGGVASGTPGPGEIRDYADLSPNARAALLDWLAGGRRSPSAQENSLFLFLRGLERRVLVDLRRGSDHGEQLREILAEVRRLTKDYVYVRRFHTRALAFQDVLERLSMDAQAKRSPSFTHEPSADLPHLLRFEIGYVARGNNRIPATWALAWAVHDPRIRPESRLRLSVKFHAAFRKHFQDRFPQGMRLPSDLADLRWIYRPSNPELPEFSVPTAGAKDVCEHLPAIQALQQIIRAAVAACAALPGATAVAQKDSGKAKAPDARTAASPTTLERTPAPVPKRVPDTSEYVPVPASLTATSAPTTDKPPVRRWSTWNAPGTQVVVGATVIPGGMLYTGYGIDSPNTGPDFQVASAIDVSLRVQHSVTTPECEIAGPVTGYPDLTPEQRGRYLLWLQDRSQKESIPLAFPRLFVQGIERRIVELVRNAENGRAHITDLLLEELERLLVTFGGSPEFTGYARGLLSLVRGAMGKAKPVSGPPPRYRDGVGKPSFEFLRGLGTMVRDKAPLPAEWALEWIAHHLRPQNPEAFRGHARARLAWTSLPRRMDLVVPDSLPELVLPYQPGCPGLEKVEVPLRGVKDLTGVAPPDALLDRVRGLAAEPARRQQPVPSSAETPKAPQRRQESQPSNAHALAWARLALETARHSGEATADHRLAIMRGTEELAGLDLYGQRLLGVHAMEREQGREPAALVQALVDLSLRRRERAGDFLLDVLDAGGPPSPDQVEFLLAVHQGLGLEAVLRLRLSYRGIAPVPDPSGSGSFGAARDPQRSVRNREAPFRRVRSLPDTYARLLADLRTRPEWGNADFARLAAWYGVSKIETVYTLNRAARSLAKADVLDEQGDTIVVHTERAEEMTA</sequence>
<evidence type="ECO:0000256" key="1">
    <source>
        <dbReference type="SAM" id="MobiDB-lite"/>
    </source>
</evidence>
<dbReference type="Pfam" id="PF15615">
    <property type="entry name" value="TerB_C"/>
    <property type="match status" value="1"/>
</dbReference>
<evidence type="ECO:0000313" key="4">
    <source>
        <dbReference type="EMBL" id="NYH50454.1"/>
    </source>
</evidence>
<feature type="region of interest" description="Disordered" evidence="1">
    <location>
        <begin position="457"/>
        <end position="495"/>
    </location>
</feature>
<gene>
    <name evidence="4" type="ORF">HNR06_000043</name>
</gene>
<evidence type="ECO:0000313" key="5">
    <source>
        <dbReference type="Proteomes" id="UP000584931"/>
    </source>
</evidence>
<evidence type="ECO:0000259" key="2">
    <source>
        <dbReference type="Pfam" id="PF13208"/>
    </source>
</evidence>
<feature type="domain" description="TerB-C" evidence="3">
    <location>
        <begin position="2"/>
        <end position="122"/>
    </location>
</feature>
<feature type="compositionally biased region" description="Polar residues" evidence="1">
    <location>
        <begin position="135"/>
        <end position="151"/>
    </location>
</feature>
<evidence type="ECO:0000259" key="3">
    <source>
        <dbReference type="Pfam" id="PF15615"/>
    </source>
</evidence>
<dbReference type="Pfam" id="PF13208">
    <property type="entry name" value="TerB_N"/>
    <property type="match status" value="2"/>
</dbReference>
<dbReference type="Proteomes" id="UP000584931">
    <property type="component" value="Unassembled WGS sequence"/>
</dbReference>
<feature type="region of interest" description="Disordered" evidence="1">
    <location>
        <begin position="126"/>
        <end position="163"/>
    </location>
</feature>
<proteinExistence type="predicted"/>
<feature type="region of interest" description="Disordered" evidence="1">
    <location>
        <begin position="805"/>
        <end position="834"/>
    </location>
</feature>
<accession>A0A7Y9X748</accession>
<dbReference type="EMBL" id="JACCHL010000001">
    <property type="protein sequence ID" value="NYH50454.1"/>
    <property type="molecule type" value="Genomic_DNA"/>
</dbReference>
<organism evidence="4 5">
    <name type="scientific">Nocardiopsis sinuspersici</name>
    <dbReference type="NCBI Taxonomy" id="501010"/>
    <lineage>
        <taxon>Bacteria</taxon>
        <taxon>Bacillati</taxon>
        <taxon>Actinomycetota</taxon>
        <taxon>Actinomycetes</taxon>
        <taxon>Streptosporangiales</taxon>
        <taxon>Nocardiopsidaceae</taxon>
        <taxon>Nocardiopsis</taxon>
    </lineage>
</organism>
<protein>
    <recommendedName>
        <fullName evidence="6">TerB N-terminal domain-containing protein</fullName>
    </recommendedName>
</protein>